<keyword evidence="1" id="KW-0805">Transcription regulation</keyword>
<dbReference type="RefSeq" id="WP_312890679.1">
    <property type="nucleotide sequence ID" value="NZ_BAAAWY010000039.1"/>
</dbReference>
<feature type="domain" description="HTH tetR-type" evidence="5">
    <location>
        <begin position="1"/>
        <end position="57"/>
    </location>
</feature>
<dbReference type="PANTHER" id="PTHR30055">
    <property type="entry name" value="HTH-TYPE TRANSCRIPTIONAL REGULATOR RUTR"/>
    <property type="match status" value="1"/>
</dbReference>
<name>A0A7W9KSB3_9PSEU</name>
<dbReference type="InterPro" id="IPR036271">
    <property type="entry name" value="Tet_transcr_reg_TetR-rel_C_sf"/>
</dbReference>
<dbReference type="GO" id="GO:0003700">
    <property type="term" value="F:DNA-binding transcription factor activity"/>
    <property type="evidence" value="ECO:0007669"/>
    <property type="project" value="TreeGrafter"/>
</dbReference>
<evidence type="ECO:0000313" key="6">
    <source>
        <dbReference type="EMBL" id="MBB5897717.1"/>
    </source>
</evidence>
<dbReference type="InterPro" id="IPR050109">
    <property type="entry name" value="HTH-type_TetR-like_transc_reg"/>
</dbReference>
<comment type="caution">
    <text evidence="6">The sequence shown here is derived from an EMBL/GenBank/DDBJ whole genome shotgun (WGS) entry which is preliminary data.</text>
</comment>
<dbReference type="AlphaFoldDB" id="A0A7W9KSB3"/>
<dbReference type="SUPFAM" id="SSF46689">
    <property type="entry name" value="Homeodomain-like"/>
    <property type="match status" value="1"/>
</dbReference>
<dbReference type="Gene3D" id="1.10.10.60">
    <property type="entry name" value="Homeodomain-like"/>
    <property type="match status" value="1"/>
</dbReference>
<keyword evidence="3" id="KW-0804">Transcription</keyword>
<dbReference type="InterPro" id="IPR001647">
    <property type="entry name" value="HTH_TetR"/>
</dbReference>
<dbReference type="Proteomes" id="UP000585638">
    <property type="component" value="Unassembled WGS sequence"/>
</dbReference>
<organism evidence="6 7">
    <name type="scientific">Kutzneria kofuensis</name>
    <dbReference type="NCBI Taxonomy" id="103725"/>
    <lineage>
        <taxon>Bacteria</taxon>
        <taxon>Bacillati</taxon>
        <taxon>Actinomycetota</taxon>
        <taxon>Actinomycetes</taxon>
        <taxon>Pseudonocardiales</taxon>
        <taxon>Pseudonocardiaceae</taxon>
        <taxon>Kutzneria</taxon>
    </lineage>
</organism>
<evidence type="ECO:0000256" key="2">
    <source>
        <dbReference type="ARBA" id="ARBA00023125"/>
    </source>
</evidence>
<sequence>MAAVHQAALELLEDPGAEVTIPAVARRAGVNPVSVYRRWGTREGLLADVAITRLERDSPPVDTGSLRGDLIAWAQSAVEDLGTPLGHAFLHALVGSLPTTPEADAERSSHLLRRIVTIQEGIFDRAAARGEHVPAPEDVFDIVLAPLYLRVLWGAPQADPVVLVDRLLKLG</sequence>
<reference evidence="6 7" key="1">
    <citation type="submission" date="2020-08" db="EMBL/GenBank/DDBJ databases">
        <title>Sequencing the genomes of 1000 actinobacteria strains.</title>
        <authorList>
            <person name="Klenk H.-P."/>
        </authorList>
    </citation>
    <scope>NUCLEOTIDE SEQUENCE [LARGE SCALE GENOMIC DNA]</scope>
    <source>
        <strain evidence="6 7">DSM 43851</strain>
    </source>
</reference>
<evidence type="ECO:0000256" key="3">
    <source>
        <dbReference type="ARBA" id="ARBA00023163"/>
    </source>
</evidence>
<evidence type="ECO:0000256" key="4">
    <source>
        <dbReference type="PROSITE-ProRule" id="PRU00335"/>
    </source>
</evidence>
<proteinExistence type="predicted"/>
<keyword evidence="7" id="KW-1185">Reference proteome</keyword>
<protein>
    <submittedName>
        <fullName evidence="6">AcrR family transcriptional regulator</fullName>
    </submittedName>
</protein>
<dbReference type="Gene3D" id="1.10.357.10">
    <property type="entry name" value="Tetracycline Repressor, domain 2"/>
    <property type="match status" value="1"/>
</dbReference>
<gene>
    <name evidence="6" type="ORF">BJ998_008976</name>
</gene>
<dbReference type="GO" id="GO:0000976">
    <property type="term" value="F:transcription cis-regulatory region binding"/>
    <property type="evidence" value="ECO:0007669"/>
    <property type="project" value="TreeGrafter"/>
</dbReference>
<dbReference type="Pfam" id="PF16859">
    <property type="entry name" value="TetR_C_11"/>
    <property type="match status" value="1"/>
</dbReference>
<dbReference type="PANTHER" id="PTHR30055:SF148">
    <property type="entry name" value="TETR-FAMILY TRANSCRIPTIONAL REGULATOR"/>
    <property type="match status" value="1"/>
</dbReference>
<dbReference type="InterPro" id="IPR009057">
    <property type="entry name" value="Homeodomain-like_sf"/>
</dbReference>
<evidence type="ECO:0000256" key="1">
    <source>
        <dbReference type="ARBA" id="ARBA00023015"/>
    </source>
</evidence>
<evidence type="ECO:0000313" key="7">
    <source>
        <dbReference type="Proteomes" id="UP000585638"/>
    </source>
</evidence>
<accession>A0A7W9KSB3</accession>
<keyword evidence="2 4" id="KW-0238">DNA-binding</keyword>
<dbReference type="SUPFAM" id="SSF48498">
    <property type="entry name" value="Tetracyclin repressor-like, C-terminal domain"/>
    <property type="match status" value="1"/>
</dbReference>
<feature type="DNA-binding region" description="H-T-H motif" evidence="4">
    <location>
        <begin position="20"/>
        <end position="39"/>
    </location>
</feature>
<dbReference type="PROSITE" id="PS50977">
    <property type="entry name" value="HTH_TETR_2"/>
    <property type="match status" value="1"/>
</dbReference>
<evidence type="ECO:0000259" key="5">
    <source>
        <dbReference type="PROSITE" id="PS50977"/>
    </source>
</evidence>
<dbReference type="EMBL" id="JACHIR010000003">
    <property type="protein sequence ID" value="MBB5897717.1"/>
    <property type="molecule type" value="Genomic_DNA"/>
</dbReference>
<dbReference type="Pfam" id="PF00440">
    <property type="entry name" value="TetR_N"/>
    <property type="match status" value="1"/>
</dbReference>
<dbReference type="InterPro" id="IPR011075">
    <property type="entry name" value="TetR_C"/>
</dbReference>